<feature type="region of interest" description="Disordered" evidence="2">
    <location>
        <begin position="1200"/>
        <end position="1226"/>
    </location>
</feature>
<keyword evidence="3" id="KW-1133">Transmembrane helix</keyword>
<dbReference type="InterPro" id="IPR051055">
    <property type="entry name" value="PIF1_helicase"/>
</dbReference>
<evidence type="ECO:0000256" key="1">
    <source>
        <dbReference type="RuleBase" id="RU363044"/>
    </source>
</evidence>
<protein>
    <recommendedName>
        <fullName evidence="1">ATP-dependent DNA helicase</fullName>
        <ecNumber evidence="1">5.6.2.3</ecNumber>
    </recommendedName>
</protein>
<feature type="compositionally biased region" description="Low complexity" evidence="2">
    <location>
        <begin position="872"/>
        <end position="886"/>
    </location>
</feature>
<feature type="compositionally biased region" description="Basic and acidic residues" evidence="2">
    <location>
        <begin position="1166"/>
        <end position="1180"/>
    </location>
</feature>
<keyword evidence="1" id="KW-0547">Nucleotide-binding</keyword>
<keyword evidence="3" id="KW-0472">Membrane</keyword>
<feature type="transmembrane region" description="Helical" evidence="3">
    <location>
        <begin position="1318"/>
        <end position="1337"/>
    </location>
</feature>
<feature type="domain" description="DNA helicase Pif1-like DEAD-box helicase" evidence="4">
    <location>
        <begin position="217"/>
        <end position="355"/>
    </location>
</feature>
<feature type="region of interest" description="Disordered" evidence="2">
    <location>
        <begin position="1407"/>
        <end position="1491"/>
    </location>
</feature>
<reference evidence="5" key="1">
    <citation type="submission" date="2023-10" db="EMBL/GenBank/DDBJ databases">
        <authorList>
            <person name="Chen Y."/>
            <person name="Shah S."/>
            <person name="Dougan E. K."/>
            <person name="Thang M."/>
            <person name="Chan C."/>
        </authorList>
    </citation>
    <scope>NUCLEOTIDE SEQUENCE [LARGE SCALE GENOMIC DNA]</scope>
</reference>
<gene>
    <name evidence="5" type="ORF">PCOR1329_LOCUS29148</name>
</gene>
<evidence type="ECO:0000259" key="4">
    <source>
        <dbReference type="Pfam" id="PF05970"/>
    </source>
</evidence>
<dbReference type="Gene3D" id="3.40.50.300">
    <property type="entry name" value="P-loop containing nucleotide triphosphate hydrolases"/>
    <property type="match status" value="1"/>
</dbReference>
<organism evidence="5 6">
    <name type="scientific">Prorocentrum cordatum</name>
    <dbReference type="NCBI Taxonomy" id="2364126"/>
    <lineage>
        <taxon>Eukaryota</taxon>
        <taxon>Sar</taxon>
        <taxon>Alveolata</taxon>
        <taxon>Dinophyceae</taxon>
        <taxon>Prorocentrales</taxon>
        <taxon>Prorocentraceae</taxon>
        <taxon>Prorocentrum</taxon>
    </lineage>
</organism>
<keyword evidence="3" id="KW-0812">Transmembrane</keyword>
<comment type="caution">
    <text evidence="5">The sequence shown here is derived from an EMBL/GenBank/DDBJ whole genome shotgun (WGS) entry which is preliminary data.</text>
</comment>
<feature type="compositionally biased region" description="Polar residues" evidence="2">
    <location>
        <begin position="830"/>
        <end position="840"/>
    </location>
</feature>
<keyword evidence="1" id="KW-0233">DNA recombination</keyword>
<evidence type="ECO:0000313" key="6">
    <source>
        <dbReference type="Proteomes" id="UP001189429"/>
    </source>
</evidence>
<dbReference type="EC" id="5.6.2.3" evidence="1"/>
<proteinExistence type="inferred from homology"/>
<keyword evidence="1" id="KW-0347">Helicase</keyword>
<evidence type="ECO:0000313" key="5">
    <source>
        <dbReference type="EMBL" id="CAK0830515.1"/>
    </source>
</evidence>
<feature type="region of interest" description="Disordered" evidence="2">
    <location>
        <begin position="1"/>
        <end position="21"/>
    </location>
</feature>
<dbReference type="InterPro" id="IPR027417">
    <property type="entry name" value="P-loop_NTPase"/>
</dbReference>
<comment type="catalytic activity">
    <reaction evidence="1">
        <text>ATP + H2O = ADP + phosphate + H(+)</text>
        <dbReference type="Rhea" id="RHEA:13065"/>
        <dbReference type="ChEBI" id="CHEBI:15377"/>
        <dbReference type="ChEBI" id="CHEBI:15378"/>
        <dbReference type="ChEBI" id="CHEBI:30616"/>
        <dbReference type="ChEBI" id="CHEBI:43474"/>
        <dbReference type="ChEBI" id="CHEBI:456216"/>
        <dbReference type="EC" id="5.6.2.3"/>
    </reaction>
</comment>
<comment type="cofactor">
    <cofactor evidence="1">
        <name>Mg(2+)</name>
        <dbReference type="ChEBI" id="CHEBI:18420"/>
    </cofactor>
</comment>
<dbReference type="Pfam" id="PF05970">
    <property type="entry name" value="PIF1"/>
    <property type="match status" value="1"/>
</dbReference>
<keyword evidence="1" id="KW-0227">DNA damage</keyword>
<dbReference type="PANTHER" id="PTHR47642">
    <property type="entry name" value="ATP-DEPENDENT DNA HELICASE"/>
    <property type="match status" value="1"/>
</dbReference>
<feature type="compositionally biased region" description="Low complexity" evidence="2">
    <location>
        <begin position="900"/>
        <end position="911"/>
    </location>
</feature>
<dbReference type="SUPFAM" id="SSF52540">
    <property type="entry name" value="P-loop containing nucleoside triphosphate hydrolases"/>
    <property type="match status" value="1"/>
</dbReference>
<feature type="region of interest" description="Disordered" evidence="2">
    <location>
        <begin position="857"/>
        <end position="940"/>
    </location>
</feature>
<evidence type="ECO:0000256" key="2">
    <source>
        <dbReference type="SAM" id="MobiDB-lite"/>
    </source>
</evidence>
<keyword evidence="6" id="KW-1185">Reference proteome</keyword>
<name>A0ABN9SGC1_9DINO</name>
<sequence>MDDEEATDDLPRRPFRAQDPTSVLCGSFPEGIEMDDVIAPETWQKSKAAEAKYIAEFMRDNSDRLRAAERPPDCTVASDATCMRPAASLAAADRQSEFFKMVDAWKADSHFHRHKSPQPAPDALERRLRAAMATGDASTFPPVPPRTRTAVVDACLHLLHNGVLDVVDMERVNVKQARALLWNAAWLQDVMNRRWGFDEPTGPTATGRPSLADGFQLALMGPGGTGKTAVLRVVEAVICYFNGPDAVQKCAPSNSAARLLKGDTLHALCKLPFGNVTVTGKKGRLTRSVLEQHRDRWECALACFIDEVSMVAAAQLFQSEVRLTAAKNSAQAWGGLGMTLSGDFMQLPPVDPTGDSRSLATDPDEVDVLNEKGPDATTKDADKKRSKHVETVQGLQLWRRVRRVVTLDINVRAPGPLSQLLGEMRAGHISDEMWALYTNRILSSNDTRPLDPASPFAMLPWTYIVHRHKIRAYRSMQNARQQALRTGQRVYVVQARDEPVHPGDSRKMTSDVRRALLQKVSPKDTQDLPSLLPLYVGMRLTMYSKDCVRLGLMKGCVCTLRHIVFADGESFPADSLGDNVVHLQYMPITLWLQAGGAEWTLPASDLPADLPTCTDRQGLFQMRPTYGYLRAAWEEENFSVRRTTYRLLPADTIIVYGGTYPAVVADMKKPPSMDADTHWLACYVMLSRPVSVEGLLILRPATRRELSRPPPKSILDEITRLADMETASLDELIQILQDLKGEPFPPEILDSVLARDGAARQSAEVAEYRRAGPALRTVSRRTRGKTTPPAPLSRVGDTAGVGEDAAVQATPPSSAPPLKKPRLPNMETARASTPPTVNASESERAICAAVGRQCAAGAGAAPAGGTGPQPPQAAQRTAAAQRRTAPLGEQSATACKPDAHAASSPNSAANAREGAADNDDNGKRKAARHSSPPRAPCSECGEAGCTPHSPTCAFFLIAPQCEATSTLPWARGTPCPVSTNLRNYCAKFTRHVATGPFEVESVEYGAGGDCLYHSAAGVLARMVLHGGGPARHILKSIPSAVFFQGSNATMQHLRAISASIYSQWAPEQVLDFVVAAAMQQRSNAHLDEWDPAALLSDFCFECLLHAESVLAFEEQDDGDALVRIAYTQAHSGAGAREERITRIPGGVANLAQTLRTLPEGPGPRPDVAHPGRRDRTRRDDPLHPFELKVQAHDASASLGLQGKTFDPAGSQADERHAGKQRKGGGADAPLIKLLHAHRKTMFETEACGGRVDTPLLSTKTPVVAPNRPDLNNCPTLKANHAREICQAKSQNNMADHDCMVDVCFGGDHFAELTDYNCALATALGAALLLFCTLTVFVKIGAVVLVVTSLSIFAALVAVPAALLTFGPARPTDVCLVAGGLPRLLRGPRRGGSCAKGEQVLCGVAVETPGGQLTEPPPESEDGMAYSDGKTREAQAPERQQVAGLDAEDWDPGPDSQAVAACPVDDPLEWDPSGWEVSHEPSLPRRPGLPRI</sequence>
<feature type="compositionally biased region" description="Basic and acidic residues" evidence="2">
    <location>
        <begin position="369"/>
        <end position="383"/>
    </location>
</feature>
<comment type="similarity">
    <text evidence="1">Belongs to the helicase family.</text>
</comment>
<feature type="region of interest" description="Disordered" evidence="2">
    <location>
        <begin position="350"/>
        <end position="385"/>
    </location>
</feature>
<keyword evidence="1" id="KW-0378">Hydrolase</keyword>
<dbReference type="Proteomes" id="UP001189429">
    <property type="component" value="Unassembled WGS sequence"/>
</dbReference>
<keyword evidence="1" id="KW-0234">DNA repair</keyword>
<dbReference type="EMBL" id="CAUYUJ010010913">
    <property type="protein sequence ID" value="CAK0830515.1"/>
    <property type="molecule type" value="Genomic_DNA"/>
</dbReference>
<feature type="region of interest" description="Disordered" evidence="2">
    <location>
        <begin position="1155"/>
        <end position="1180"/>
    </location>
</feature>
<keyword evidence="1" id="KW-0067">ATP-binding</keyword>
<dbReference type="InterPro" id="IPR010285">
    <property type="entry name" value="DNA_helicase_pif1-like_DEAD"/>
</dbReference>
<feature type="region of interest" description="Disordered" evidence="2">
    <location>
        <begin position="777"/>
        <end position="840"/>
    </location>
</feature>
<feature type="transmembrane region" description="Helical" evidence="3">
    <location>
        <begin position="1342"/>
        <end position="1365"/>
    </location>
</feature>
<evidence type="ECO:0000256" key="3">
    <source>
        <dbReference type="SAM" id="Phobius"/>
    </source>
</evidence>
<accession>A0ABN9SGC1</accession>